<feature type="transmembrane region" description="Helical" evidence="2">
    <location>
        <begin position="33"/>
        <end position="52"/>
    </location>
</feature>
<feature type="transmembrane region" description="Helical" evidence="2">
    <location>
        <begin position="444"/>
        <end position="462"/>
    </location>
</feature>
<feature type="transmembrane region" description="Helical" evidence="2">
    <location>
        <begin position="304"/>
        <end position="321"/>
    </location>
</feature>
<protein>
    <submittedName>
        <fullName evidence="4">TRAP transporter fused permease subunit</fullName>
    </submittedName>
</protein>
<keyword evidence="2" id="KW-0812">Transmembrane</keyword>
<proteinExistence type="predicted"/>
<evidence type="ECO:0000259" key="3">
    <source>
        <dbReference type="PROSITE" id="PS50106"/>
    </source>
</evidence>
<feature type="transmembrane region" description="Helical" evidence="2">
    <location>
        <begin position="833"/>
        <end position="850"/>
    </location>
</feature>
<feature type="transmembrane region" description="Helical" evidence="2">
    <location>
        <begin position="101"/>
        <end position="119"/>
    </location>
</feature>
<feature type="domain" description="PDZ" evidence="3">
    <location>
        <begin position="773"/>
        <end position="825"/>
    </location>
</feature>
<feature type="transmembrane region" description="Helical" evidence="2">
    <location>
        <begin position="522"/>
        <end position="545"/>
    </location>
</feature>
<feature type="transmembrane region" description="Helical" evidence="2">
    <location>
        <begin position="468"/>
        <end position="487"/>
    </location>
</feature>
<dbReference type="RefSeq" id="WP_147847792.1">
    <property type="nucleotide sequence ID" value="NZ_VDUZ01000015.1"/>
</dbReference>
<reference evidence="4 5" key="1">
    <citation type="submission" date="2019-06" db="EMBL/GenBank/DDBJ databases">
        <title>New taxonomy in bacterial strain CC-CFT640, isolated from vineyard.</title>
        <authorList>
            <person name="Lin S.-Y."/>
            <person name="Tsai C.-F."/>
            <person name="Young C.-C."/>
        </authorList>
    </citation>
    <scope>NUCLEOTIDE SEQUENCE [LARGE SCALE GENOMIC DNA]</scope>
    <source>
        <strain evidence="4 5">CC-CFT640</strain>
    </source>
</reference>
<feature type="transmembrane region" description="Helical" evidence="2">
    <location>
        <begin position="327"/>
        <end position="344"/>
    </location>
</feature>
<feature type="transmembrane region" description="Helical" evidence="2">
    <location>
        <begin position="579"/>
        <end position="597"/>
    </location>
</feature>
<dbReference type="GO" id="GO:0005886">
    <property type="term" value="C:plasma membrane"/>
    <property type="evidence" value="ECO:0007669"/>
    <property type="project" value="UniProtKB-SubCell"/>
</dbReference>
<dbReference type="InterPro" id="IPR021814">
    <property type="entry name" value="DUF3394"/>
</dbReference>
<dbReference type="PANTHER" id="PTHR43849">
    <property type="entry name" value="BLL3936 PROTEIN"/>
    <property type="match status" value="1"/>
</dbReference>
<dbReference type="InterPro" id="IPR010656">
    <property type="entry name" value="DctM"/>
</dbReference>
<feature type="transmembrane region" description="Helical" evidence="2">
    <location>
        <begin position="197"/>
        <end position="220"/>
    </location>
</feature>
<keyword evidence="5" id="KW-1185">Reference proteome</keyword>
<dbReference type="NCBIfam" id="TIGR02123">
    <property type="entry name" value="TRAP_fused"/>
    <property type="match status" value="1"/>
</dbReference>
<organism evidence="4 5">
    <name type="scientific">Vineibacter terrae</name>
    <dbReference type="NCBI Taxonomy" id="2586908"/>
    <lineage>
        <taxon>Bacteria</taxon>
        <taxon>Pseudomonadati</taxon>
        <taxon>Pseudomonadota</taxon>
        <taxon>Alphaproteobacteria</taxon>
        <taxon>Hyphomicrobiales</taxon>
        <taxon>Vineibacter</taxon>
    </lineage>
</organism>
<feature type="transmembrane region" description="Helical" evidence="2">
    <location>
        <begin position="678"/>
        <end position="702"/>
    </location>
</feature>
<dbReference type="AlphaFoldDB" id="A0A5C8PMG1"/>
<keyword evidence="1" id="KW-0813">Transport</keyword>
<feature type="transmembrane region" description="Helical" evidence="2">
    <location>
        <begin position="72"/>
        <end position="89"/>
    </location>
</feature>
<evidence type="ECO:0000256" key="1">
    <source>
        <dbReference type="RuleBase" id="RU369079"/>
    </source>
</evidence>
<dbReference type="PANTHER" id="PTHR43849:SF2">
    <property type="entry name" value="BLL3936 PROTEIN"/>
    <property type="match status" value="1"/>
</dbReference>
<keyword evidence="1" id="KW-0997">Cell inner membrane</keyword>
<evidence type="ECO:0000313" key="5">
    <source>
        <dbReference type="Proteomes" id="UP000321638"/>
    </source>
</evidence>
<dbReference type="PROSITE" id="PS50106">
    <property type="entry name" value="PDZ"/>
    <property type="match status" value="1"/>
</dbReference>
<evidence type="ECO:0000313" key="4">
    <source>
        <dbReference type="EMBL" id="TXL75221.1"/>
    </source>
</evidence>
<comment type="caution">
    <text evidence="4">The sequence shown here is derived from an EMBL/GenBank/DDBJ whole genome shotgun (WGS) entry which is preliminary data.</text>
</comment>
<feature type="transmembrane region" description="Helical" evidence="2">
    <location>
        <begin position="709"/>
        <end position="726"/>
    </location>
</feature>
<name>A0A5C8PMG1_9HYPH</name>
<gene>
    <name evidence="4" type="ORF">FHP25_15205</name>
</gene>
<dbReference type="InterPro" id="IPR001478">
    <property type="entry name" value="PDZ"/>
</dbReference>
<dbReference type="Pfam" id="PF06808">
    <property type="entry name" value="DctM"/>
    <property type="match status" value="2"/>
</dbReference>
<dbReference type="Pfam" id="PF11874">
    <property type="entry name" value="DUF3394"/>
    <property type="match status" value="1"/>
</dbReference>
<dbReference type="GO" id="GO:0022857">
    <property type="term" value="F:transmembrane transporter activity"/>
    <property type="evidence" value="ECO:0007669"/>
    <property type="project" value="UniProtKB-UniRule"/>
</dbReference>
<feature type="transmembrane region" description="Helical" evidence="2">
    <location>
        <begin position="393"/>
        <end position="416"/>
    </location>
</feature>
<keyword evidence="1" id="KW-1003">Cell membrane</keyword>
<comment type="function">
    <text evidence="1">Part of the tripartite ATP-independent periplasmic (TRAP) transport system.</text>
</comment>
<feature type="transmembrane region" description="Helical" evidence="2">
    <location>
        <begin position="155"/>
        <end position="177"/>
    </location>
</feature>
<keyword evidence="2" id="KW-0472">Membrane</keyword>
<accession>A0A5C8PMG1</accession>
<feature type="transmembrane region" description="Helical" evidence="2">
    <location>
        <begin position="365"/>
        <end position="387"/>
    </location>
</feature>
<dbReference type="EMBL" id="VDUZ01000015">
    <property type="protein sequence ID" value="TXL75221.1"/>
    <property type="molecule type" value="Genomic_DNA"/>
</dbReference>
<keyword evidence="2" id="KW-1133">Transmembrane helix</keyword>
<feature type="transmembrane region" description="Helical" evidence="2">
    <location>
        <begin position="609"/>
        <end position="633"/>
    </location>
</feature>
<sequence length="859" mass="91565">MNGKSASDRTLSREELETMVAEADTGGRKPTGAVARLIFVVAVTWSIFQLWYASPLPYMLGFGIISDNFARAIHLAFALFLAATTFPAFKSSPRDRIPLADWALAAGGVIASLYLIVFYRDLIQRPGLPTTADIVITVIGVLVLLEAARRAVGPAITVIAALMIAYMFAGPWLPGLLSHKGASLSRAASQMWLTSEGIFGVALGVSTNVVFMFVLFGTLLEKAGAGGYFIQLAFSLLGRYRGGPAKAGVVASGLTGMISGSSIANVVTTGTFTIPLMKRVGYSATKAGAIECAAGVNGQIMPPVMGAAAFLIAEYVGIPYSDVVKHAFFPAILTYGSLFYIVDIEAMKQGMRGLPVHRRHPLMTSLIRTLMGIAGFIVLCGIVYYGLGWMKDVFGGLASPIAAVLLAGAYVGLVAYRARHPDLPLDDPERGFVQVPDFGETARTGLHFLLPVGVLIWCLMVEELSPGLSGFWGTAALILLLLTQRPLTALLRGQRDLGAPWRQGWRELIEGLDAAGRNMTTVGIATATAGIVVGVVLLTGIGLVMTEIVEFVSSGNLIAMLVLTAAICIVLGMGMPTTASYVVVATLMAPVVVNLAAQNDLAVPLVAVHLFVFYFGLMADVTPPVGLAAYAAAAISGADPVKTGFQGFMYEIRTGLLPFIFIFNNALLMIDIPGPLELVFVLAASVLAMFTFVAATQNWLLVRNRWYETVALLLICFTLFRPGFWLDQISEPFVDRPAGSLMAVADQTSAGHALRLRIETQNIDGEDIQKLIRVDMGRGETGADRLKAAGLTLSTLGDKVSVANVRLGSTVAKNGILPGDTILAVTVPAERMSPYWFAIPAILLYILILLNQRRRRAAA</sequence>
<evidence type="ECO:0000256" key="2">
    <source>
        <dbReference type="SAM" id="Phobius"/>
    </source>
</evidence>
<dbReference type="OrthoDB" id="9759894at2"/>
<dbReference type="InterPro" id="IPR011853">
    <property type="entry name" value="TRAP_DctM-Dct_fused"/>
</dbReference>
<feature type="transmembrane region" description="Helical" evidence="2">
    <location>
        <begin position="131"/>
        <end position="148"/>
    </location>
</feature>
<feature type="transmembrane region" description="Helical" evidence="2">
    <location>
        <begin position="551"/>
        <end position="572"/>
    </location>
</feature>
<comment type="subcellular location">
    <subcellularLocation>
        <location evidence="1">Cell inner membrane</location>
        <topology evidence="1">Multi-pass membrane protein</topology>
    </subcellularLocation>
</comment>
<dbReference type="Proteomes" id="UP000321638">
    <property type="component" value="Unassembled WGS sequence"/>
</dbReference>